<dbReference type="InterPro" id="IPR027417">
    <property type="entry name" value="P-loop_NTPase"/>
</dbReference>
<evidence type="ECO:0000259" key="8">
    <source>
        <dbReference type="Pfam" id="PF13087"/>
    </source>
</evidence>
<proteinExistence type="inferred from homology"/>
<dbReference type="EMBL" id="MAQB02000001">
    <property type="protein sequence ID" value="OFJ49051.1"/>
    <property type="molecule type" value="Genomic_DNA"/>
</dbReference>
<evidence type="ECO:0000256" key="6">
    <source>
        <dbReference type="SAM" id="Coils"/>
    </source>
</evidence>
<dbReference type="InterPro" id="IPR041679">
    <property type="entry name" value="DNA2/NAM7-like_C"/>
</dbReference>
<organism evidence="9 10">
    <name type="scientific">Janthinobacterium lividum</name>
    <dbReference type="NCBI Taxonomy" id="29581"/>
    <lineage>
        <taxon>Bacteria</taxon>
        <taxon>Pseudomonadati</taxon>
        <taxon>Pseudomonadota</taxon>
        <taxon>Betaproteobacteria</taxon>
        <taxon>Burkholderiales</taxon>
        <taxon>Oxalobacteraceae</taxon>
        <taxon>Janthinobacterium</taxon>
    </lineage>
</organism>
<evidence type="ECO:0000256" key="1">
    <source>
        <dbReference type="ARBA" id="ARBA00007913"/>
    </source>
</evidence>
<evidence type="ECO:0000256" key="2">
    <source>
        <dbReference type="ARBA" id="ARBA00022741"/>
    </source>
</evidence>
<dbReference type="InterPro" id="IPR041677">
    <property type="entry name" value="DNA2/NAM7_AAA_11"/>
</dbReference>
<dbReference type="Pfam" id="PF13087">
    <property type="entry name" value="AAA_12"/>
    <property type="match status" value="1"/>
</dbReference>
<dbReference type="Gene3D" id="3.40.50.300">
    <property type="entry name" value="P-loop containing nucleotide triphosphate hydrolases"/>
    <property type="match status" value="2"/>
</dbReference>
<keyword evidence="3" id="KW-0378">Hydrolase</keyword>
<comment type="caution">
    <text evidence="9">The sequence shown here is derived from an EMBL/GenBank/DDBJ whole genome shotgun (WGS) entry which is preliminary data.</text>
</comment>
<evidence type="ECO:0000259" key="7">
    <source>
        <dbReference type="Pfam" id="PF13086"/>
    </source>
</evidence>
<keyword evidence="5" id="KW-0067">ATP-binding</keyword>
<dbReference type="Proteomes" id="UP000092634">
    <property type="component" value="Unassembled WGS sequence"/>
</dbReference>
<dbReference type="GO" id="GO:0016787">
    <property type="term" value="F:hydrolase activity"/>
    <property type="evidence" value="ECO:0007669"/>
    <property type="project" value="UniProtKB-KW"/>
</dbReference>
<dbReference type="GO" id="GO:0005524">
    <property type="term" value="F:ATP binding"/>
    <property type="evidence" value="ECO:0007669"/>
    <property type="project" value="UniProtKB-KW"/>
</dbReference>
<accession>A0A1E8PS76</accession>
<dbReference type="GO" id="GO:0043139">
    <property type="term" value="F:5'-3' DNA helicase activity"/>
    <property type="evidence" value="ECO:0007669"/>
    <property type="project" value="TreeGrafter"/>
</dbReference>
<keyword evidence="6" id="KW-0175">Coiled coil</keyword>
<dbReference type="InterPro" id="IPR050534">
    <property type="entry name" value="Coronavir_polyprotein_1ab"/>
</dbReference>
<evidence type="ECO:0000256" key="4">
    <source>
        <dbReference type="ARBA" id="ARBA00022806"/>
    </source>
</evidence>
<keyword evidence="4" id="KW-0347">Helicase</keyword>
<reference evidence="9 10" key="1">
    <citation type="submission" date="2016-10" db="EMBL/GenBank/DDBJ databases">
        <title>Updated version of Genome Assembly of Janthinobacterium lividum ERGS5:01.</title>
        <authorList>
            <person name="Kumar R."/>
            <person name="Acharya V."/>
            <person name="Singh D."/>
        </authorList>
    </citation>
    <scope>NUCLEOTIDE SEQUENCE [LARGE SCALE GENOMIC DNA]</scope>
    <source>
        <strain evidence="9 10">ERGS5:01</strain>
    </source>
</reference>
<evidence type="ECO:0000313" key="9">
    <source>
        <dbReference type="EMBL" id="OFJ49051.1"/>
    </source>
</evidence>
<gene>
    <name evidence="9" type="ORF">BA896_009270</name>
</gene>
<feature type="coiled-coil region" evidence="6">
    <location>
        <begin position="561"/>
        <end position="588"/>
    </location>
</feature>
<feature type="domain" description="DNA2/NAM7 helicase helicase" evidence="7">
    <location>
        <begin position="787"/>
        <end position="845"/>
    </location>
</feature>
<dbReference type="Pfam" id="PF13086">
    <property type="entry name" value="AAA_11"/>
    <property type="match status" value="1"/>
</dbReference>
<comment type="similarity">
    <text evidence="1">Belongs to the DNA2/NAM7 helicase family.</text>
</comment>
<evidence type="ECO:0000256" key="5">
    <source>
        <dbReference type="ARBA" id="ARBA00022840"/>
    </source>
</evidence>
<dbReference type="PANTHER" id="PTHR43788:SF8">
    <property type="entry name" value="DNA-BINDING PROTEIN SMUBP-2"/>
    <property type="match status" value="1"/>
</dbReference>
<evidence type="ECO:0000256" key="3">
    <source>
        <dbReference type="ARBA" id="ARBA00022801"/>
    </source>
</evidence>
<name>A0A1E8PS76_9BURK</name>
<protein>
    <recommendedName>
        <fullName evidence="11">AAA domain-containing protein</fullName>
    </recommendedName>
</protein>
<feature type="domain" description="DNA2/NAM7 helicase-like C-terminal" evidence="8">
    <location>
        <begin position="903"/>
        <end position="1085"/>
    </location>
</feature>
<keyword evidence="2" id="KW-0547">Nucleotide-binding</keyword>
<sequence length="1115" mass="122551">MVIMNQAEQQRLLAILEYWHKIEFFIPFDLNQITDVEDQSTVRLLHREQLAQLPLQFATQWQVPSDREIEGFQLFLGVFDKAEILQACPPANGPEKLAETEKTELLGRSCFARLSLNALGEPQFDPVSVSTLPWALGRARTPDWSGLSLDAFSDSQLVLQDSLRNFAASRTPQQVTDEAGNSSSPLSGMEIAALADLLRDWAGFHPSAGQPLAVLELRTRKKRAAVANAATLESSQSRSLDFGDAVETSIDILNSFYLDDLEQIIRALRGGKLPATVAAYLTPLAHDERIDLYSPAGRQALAAMLNPANMNRGHWLEDASYAMSLMQQFAIHGARTGLQERGIFSVNGPPGTGKTTLLRELFADNIVRRAAVLSCLDRAGDAFIGKVAVAFEGVRDPITIARLRPELTGFEMVVASSNNAAVENISGDLPKPKQLGKEWARTRYFESVARRVMADGNGANRALSETEAPWGLMSCALGNSANRRRFVSNFYDDDWDKSTARKTSNAQNIRQWLASYQGVSFAQAAREFRETQHVVEKTLAEQAQYAALWQAVGTCTEADFIQASQQALIAAEQEMDAANGALATALAQQDTLLASKKDLLEEERLVALTQPGFFSRLLRTTAARAYKDAVIANAEAQRQAARDVSAIKLLLKGELEPRCERARHSLHIALRTAQSRQREWDDSTELLRRARMRFPTIIAPASLDELDGDALQIDGLWHEPALARLRSRLFAKALALHEAWLAEVAKKGGPGFGGNLLAVSKLLKNKRAYDPSHIAMVWHSLFMVVPVVSTTFASFARQFQGMGAESLGWLFIDEAGQAVPQAALGSLWRAKRAVVVGDPLQIEPVFTVPAGLVQSLSALSPHTRDGSYAPTAVSVQTLADKANAYGAHVGAGSAQPLWIGSPLRVHRRCVEPMFSLANSIAYEDKMVYGLSQRTPPASARGLTRGPSRWIDAVGPVSYKQVVPVQLDFVLEVLLKLYRRDGKLPEMYVITPFKAVRNELRSRIMDLDWDRRLGYGKAPTAHELRQWSSQMVGTVHTFQGKEQSVVMLVLGADDSTAGAAQWAASTPNLLNVALTRAQHHVYIVGNPLLWGQLPHFAPACAQLPHTGMHEFLVEMG</sequence>
<evidence type="ECO:0008006" key="11">
    <source>
        <dbReference type="Google" id="ProtNLM"/>
    </source>
</evidence>
<dbReference type="AlphaFoldDB" id="A0A1E8PS76"/>
<dbReference type="SUPFAM" id="SSF52540">
    <property type="entry name" value="P-loop containing nucleoside triphosphate hydrolases"/>
    <property type="match status" value="1"/>
</dbReference>
<evidence type="ECO:0000313" key="10">
    <source>
        <dbReference type="Proteomes" id="UP000092634"/>
    </source>
</evidence>
<dbReference type="PANTHER" id="PTHR43788">
    <property type="entry name" value="DNA2/NAM7 HELICASE FAMILY MEMBER"/>
    <property type="match status" value="1"/>
</dbReference>